<feature type="region of interest" description="Disordered" evidence="2">
    <location>
        <begin position="32"/>
        <end position="57"/>
    </location>
</feature>
<evidence type="ECO:0000313" key="3">
    <source>
        <dbReference type="EMBL" id="PTB36301.1"/>
    </source>
</evidence>
<evidence type="ECO:0000313" key="4">
    <source>
        <dbReference type="Proteomes" id="UP000240493"/>
    </source>
</evidence>
<organism evidence="3 4">
    <name type="scientific">Trichoderma asperellum (strain ATCC 204424 / CBS 433.97 / NBRC 101777)</name>
    <dbReference type="NCBI Taxonomy" id="1042311"/>
    <lineage>
        <taxon>Eukaryota</taxon>
        <taxon>Fungi</taxon>
        <taxon>Dikarya</taxon>
        <taxon>Ascomycota</taxon>
        <taxon>Pezizomycotina</taxon>
        <taxon>Sordariomycetes</taxon>
        <taxon>Hypocreomycetidae</taxon>
        <taxon>Hypocreales</taxon>
        <taxon>Hypocreaceae</taxon>
        <taxon>Trichoderma</taxon>
    </lineage>
</organism>
<evidence type="ECO:0000256" key="1">
    <source>
        <dbReference type="SAM" id="Coils"/>
    </source>
</evidence>
<dbReference type="AlphaFoldDB" id="A0A2T3YUP7"/>
<gene>
    <name evidence="3" type="ORF">M441DRAFT_40473</name>
</gene>
<name>A0A2T3YUP7_TRIA4</name>
<accession>A0A2T3YUP7</accession>
<sequence>MSNRGPPLPLDISAAKSWIPDAPDHFARRIEPVSPNLRKSRKNVTPESSIKWDQHTSPVAAKEAVLEAVGDDKSNSVTRAAKIPEIKDNNEAPVDGDVFTIGEQSPRIEAKDISPCVSDFGVEAADGGERRSAFDELSGANFWNDSDSGSERNALVCGNDTEADAVYASKSMASDSVDDFTGDSGCDVANFMVESITARNKDQYQSREPNTTHGDCRECMNMKEEIIQERVLMEEEMFQQRMLMEERIERERTHMEEQIEQERVHMEEQMAQKRTEMEEQIDQERIRMGEKLASLEKTIAELETQSIALTDKAAAYADACMNTETHEGQEADMNSPASLPSPSQLGLSPATSHPTPTLVARILGACLALSYECQSTSPMQIPYLFTEFIKRSIS</sequence>
<reference evidence="3 4" key="1">
    <citation type="submission" date="2016-07" db="EMBL/GenBank/DDBJ databases">
        <title>Multiple horizontal gene transfer events from other fungi enriched the ability of initially mycotrophic Trichoderma (Ascomycota) to feed on dead plant biomass.</title>
        <authorList>
            <consortium name="DOE Joint Genome Institute"/>
            <person name="Aerts A."/>
            <person name="Atanasova L."/>
            <person name="Chenthamara K."/>
            <person name="Zhang J."/>
            <person name="Grujic M."/>
            <person name="Henrissat B."/>
            <person name="Kuo A."/>
            <person name="Salamov A."/>
            <person name="Lipzen A."/>
            <person name="Labutti K."/>
            <person name="Barry K."/>
            <person name="Miao Y."/>
            <person name="Rahimi M.J."/>
            <person name="Shen Q."/>
            <person name="Grigoriev I.V."/>
            <person name="Kubicek C.P."/>
            <person name="Druzhinina I.S."/>
        </authorList>
    </citation>
    <scope>NUCLEOTIDE SEQUENCE [LARGE SCALE GENOMIC DNA]</scope>
    <source>
        <strain evidence="3 4">CBS 433.97</strain>
    </source>
</reference>
<proteinExistence type="predicted"/>
<dbReference type="OrthoDB" id="10468000at2759"/>
<feature type="compositionally biased region" description="Low complexity" evidence="2">
    <location>
        <begin position="335"/>
        <end position="349"/>
    </location>
</feature>
<keyword evidence="4" id="KW-1185">Reference proteome</keyword>
<keyword evidence="1" id="KW-0175">Coiled coil</keyword>
<protein>
    <submittedName>
        <fullName evidence="3">Uncharacterized protein</fullName>
    </submittedName>
</protein>
<dbReference type="Proteomes" id="UP000240493">
    <property type="component" value="Unassembled WGS sequence"/>
</dbReference>
<evidence type="ECO:0000256" key="2">
    <source>
        <dbReference type="SAM" id="MobiDB-lite"/>
    </source>
</evidence>
<dbReference type="EMBL" id="KZ679270">
    <property type="protein sequence ID" value="PTB36301.1"/>
    <property type="molecule type" value="Genomic_DNA"/>
</dbReference>
<feature type="coiled-coil region" evidence="1">
    <location>
        <begin position="245"/>
        <end position="312"/>
    </location>
</feature>
<feature type="region of interest" description="Disordered" evidence="2">
    <location>
        <begin position="326"/>
        <end position="352"/>
    </location>
</feature>